<protein>
    <recommendedName>
        <fullName evidence="3">Universal stress protein family protein</fullName>
    </recommendedName>
</protein>
<gene>
    <name evidence="1" type="ORF">SAMN05216207_1013132</name>
</gene>
<accession>A0A1I4YKE7</accession>
<dbReference type="OrthoDB" id="5244367at2"/>
<sequence length="286" mass="29611">MTVEQYVTRARTGVRARRGGPVLRFDPVGGTPGGPAVVPDAPVTCRTGPGGGAALAFAAEEALRRNVPLVVVPRGGERDRGARRWTGSVAPEHGFGPPVELDAPPSRGLLVVDTARDVDVELRAGRPVARIPSPVRTTGPVVLALVPWTPAAAVSTAVQTALRHGAPLSVVRTWAGAAPDLGRVAPAALDEWDAVVARLHREIEHVLAPHRRRSPGLRTHALVVRDELTRFLADLAGGARLIVTGCSYGPDTSPGVASRALGIMAAVEAPVLVVPRAPEPGPAGAS</sequence>
<dbReference type="Proteomes" id="UP000199614">
    <property type="component" value="Unassembled WGS sequence"/>
</dbReference>
<dbReference type="RefSeq" id="WP_093343122.1">
    <property type="nucleotide sequence ID" value="NZ_FOUY01000013.1"/>
</dbReference>
<dbReference type="SUPFAM" id="SSF52402">
    <property type="entry name" value="Adenine nucleotide alpha hydrolases-like"/>
    <property type="match status" value="1"/>
</dbReference>
<dbReference type="EMBL" id="FOUY01000013">
    <property type="protein sequence ID" value="SFN38538.1"/>
    <property type="molecule type" value="Genomic_DNA"/>
</dbReference>
<dbReference type="InterPro" id="IPR014729">
    <property type="entry name" value="Rossmann-like_a/b/a_fold"/>
</dbReference>
<evidence type="ECO:0008006" key="3">
    <source>
        <dbReference type="Google" id="ProtNLM"/>
    </source>
</evidence>
<evidence type="ECO:0000313" key="2">
    <source>
        <dbReference type="Proteomes" id="UP000199614"/>
    </source>
</evidence>
<dbReference type="Gene3D" id="3.40.50.620">
    <property type="entry name" value="HUPs"/>
    <property type="match status" value="1"/>
</dbReference>
<proteinExistence type="predicted"/>
<name>A0A1I4YKE7_PSUAM</name>
<reference evidence="1 2" key="1">
    <citation type="submission" date="2016-10" db="EMBL/GenBank/DDBJ databases">
        <authorList>
            <person name="de Groot N.N."/>
        </authorList>
    </citation>
    <scope>NUCLEOTIDE SEQUENCE [LARGE SCALE GENOMIC DNA]</scope>
    <source>
        <strain evidence="1 2">CGMCC 4.1877</strain>
    </source>
</reference>
<dbReference type="AlphaFoldDB" id="A0A1I4YKE7"/>
<evidence type="ECO:0000313" key="1">
    <source>
        <dbReference type="EMBL" id="SFN38538.1"/>
    </source>
</evidence>
<organism evidence="1 2">
    <name type="scientific">Pseudonocardia ammonioxydans</name>
    <dbReference type="NCBI Taxonomy" id="260086"/>
    <lineage>
        <taxon>Bacteria</taxon>
        <taxon>Bacillati</taxon>
        <taxon>Actinomycetota</taxon>
        <taxon>Actinomycetes</taxon>
        <taxon>Pseudonocardiales</taxon>
        <taxon>Pseudonocardiaceae</taxon>
        <taxon>Pseudonocardia</taxon>
    </lineage>
</organism>
<keyword evidence="2" id="KW-1185">Reference proteome</keyword>